<accession>A0A5D3DBA4</accession>
<proteinExistence type="predicted"/>
<comment type="caution">
    <text evidence="1">The sequence shown here is derived from an EMBL/GenBank/DDBJ whole genome shotgun (WGS) entry which is preliminary data.</text>
</comment>
<name>A0A5D3DBA4_CUCMM</name>
<evidence type="ECO:0000313" key="1">
    <source>
        <dbReference type="EMBL" id="TYK20907.1"/>
    </source>
</evidence>
<dbReference type="AlphaFoldDB" id="A0A5D3DBA4"/>
<reference evidence="1 2" key="1">
    <citation type="submission" date="2019-08" db="EMBL/GenBank/DDBJ databases">
        <title>Draft genome sequences of two oriental melons (Cucumis melo L. var makuwa).</title>
        <authorList>
            <person name="Kwon S.-Y."/>
        </authorList>
    </citation>
    <scope>NUCLEOTIDE SEQUENCE [LARGE SCALE GENOMIC DNA]</scope>
    <source>
        <strain evidence="2">cv. Chang Bougi</strain>
        <tissue evidence="1">Leaf</tissue>
    </source>
</reference>
<protein>
    <submittedName>
        <fullName evidence="1">Uncharacterized protein</fullName>
    </submittedName>
</protein>
<organism evidence="1 2">
    <name type="scientific">Cucumis melo var. makuwa</name>
    <name type="common">Oriental melon</name>
    <dbReference type="NCBI Taxonomy" id="1194695"/>
    <lineage>
        <taxon>Eukaryota</taxon>
        <taxon>Viridiplantae</taxon>
        <taxon>Streptophyta</taxon>
        <taxon>Embryophyta</taxon>
        <taxon>Tracheophyta</taxon>
        <taxon>Spermatophyta</taxon>
        <taxon>Magnoliopsida</taxon>
        <taxon>eudicotyledons</taxon>
        <taxon>Gunneridae</taxon>
        <taxon>Pentapetalae</taxon>
        <taxon>rosids</taxon>
        <taxon>fabids</taxon>
        <taxon>Cucurbitales</taxon>
        <taxon>Cucurbitaceae</taxon>
        <taxon>Benincaseae</taxon>
        <taxon>Cucumis</taxon>
    </lineage>
</organism>
<sequence>MSPSNAPSNPSIINSDLEHLNLNVLIVNLSEREAKPENVVENATLLNLDLQLIVYDPLFQDIPVYEDAGETSLVRRAQLKIKPLQRMKASKLYLKSLL</sequence>
<evidence type="ECO:0000313" key="2">
    <source>
        <dbReference type="Proteomes" id="UP000321947"/>
    </source>
</evidence>
<dbReference type="Proteomes" id="UP000321947">
    <property type="component" value="Unassembled WGS sequence"/>
</dbReference>
<gene>
    <name evidence="1" type="ORF">E5676_scaffold284G00450</name>
</gene>
<dbReference type="EMBL" id="SSTD01006073">
    <property type="protein sequence ID" value="TYK20907.1"/>
    <property type="molecule type" value="Genomic_DNA"/>
</dbReference>